<dbReference type="InParanoid" id="A0A0L0HPR8"/>
<dbReference type="Gene3D" id="3.90.228.10">
    <property type="match status" value="1"/>
</dbReference>
<evidence type="ECO:0000313" key="7">
    <source>
        <dbReference type="EMBL" id="KND03411.1"/>
    </source>
</evidence>
<dbReference type="VEuPathDB" id="FungiDB:SPPG_00897"/>
<accession>A0A0L0HPR8</accession>
<dbReference type="InterPro" id="IPR051838">
    <property type="entry name" value="ARTD_PARP"/>
</dbReference>
<evidence type="ECO:0000256" key="2">
    <source>
        <dbReference type="ARBA" id="ARBA00022679"/>
    </source>
</evidence>
<evidence type="ECO:0000256" key="1">
    <source>
        <dbReference type="ARBA" id="ARBA00022676"/>
    </source>
</evidence>
<dbReference type="EMBL" id="KQ257451">
    <property type="protein sequence ID" value="KND03411.1"/>
    <property type="molecule type" value="Genomic_DNA"/>
</dbReference>
<dbReference type="SUPFAM" id="SSF56399">
    <property type="entry name" value="ADP-ribosylation"/>
    <property type="match status" value="1"/>
</dbReference>
<dbReference type="OMA" id="WICTRYL"/>
<dbReference type="Pfam" id="PF00644">
    <property type="entry name" value="PARP"/>
    <property type="match status" value="1"/>
</dbReference>
<keyword evidence="1" id="KW-0328">Glycosyltransferase</keyword>
<dbReference type="GeneID" id="27684597"/>
<evidence type="ECO:0000313" key="8">
    <source>
        <dbReference type="Proteomes" id="UP000053201"/>
    </source>
</evidence>
<evidence type="ECO:0000256" key="3">
    <source>
        <dbReference type="ARBA" id="ARBA00022695"/>
    </source>
</evidence>
<keyword evidence="3" id="KW-0548">Nucleotidyltransferase</keyword>
<sequence>MPRKEFQQDVSKLLKLQQAFDESSYLRGLARGDEDGMLVFRFHYAGRRRVDVSLVFNGTFSSHLTQITPWWTDLFSGDLHTYPDGCSGFCFLDDSHADFRAAGAAEAVANVPISRQSIFQCFESCIIRLCDIFKTPSDPLLRILAKGTEASNSEGQVERGEVETFESDSSDDDCNYGSDLDDSISDLSGISDRMRELLLRDVNELISCGYKHQGYLTWPAENGFILYSSIWIQELVNSGILTQDQCLAWNLEPSKYMFMLMKFGPEYIEVLRKDNISYIRGMDTNPTAAYHPQPLVEFRVVTGDVPSLSATDGIGMFQANTANNDHLRLQNKTRQETRRTILSPFFLSWSLADILNRRFLVLLSYRLQFGLNWAGAELMYERRNAISGNQPDPCFPSGDPHTRSTDWDLCRSADAQELTFIQQHRHADQLNSLSADPADSTSKSNRFHHYLNFPLLALRYVIRRLALASRFCLVCHRQINKEFEPLKPFVCDSALCTYQYFHLGLGASIEQEIIHHPGVVDMLVSLAYVAAANQKLDPFPHGVGYMKFAVHPNAGQILLREGNFLSVQVEPFVRLAVGDMIEYCYQGQNFRVKVLAIDDYLEISDELPIINKRSVSFQDQQIPFKIIENHWLGWPIRQAGAVRAHEHKLVVQTLDQLPPIKDLQNALNQQLVTGFMQSKWSHQTEAQEEDSMNANVLDRETESKRQKMPQDCPTKQSPSYVDRGKSLTLRSTLDSINRLLYPLLRWIICSNRSHVKELVDDKEKVAGVGVGYWQFKMVMSNPDKEERFLKEQRALTARKHVKSLWAFHGSPLYNWHSILRTGLNFNQIVHGRSYGHGIYHAFESVTSLGYASRSSGGWPGSKTGINLCLSLNEIVNCPENFSCTTPYLVVPNIDWVQTRFLFVRRSYSASETASQTESLDQQFTCEADGVTYVPMNVNYTPSDGYQRPIRVPLSSAIAPVPESPEHNFVDPGLLQLAKEEEARTRRNVKRQRSVEPVDVLHGEDDMVNFNARAPSKREK</sequence>
<dbReference type="RefSeq" id="XP_016611450.1">
    <property type="nucleotide sequence ID" value="XM_016749225.1"/>
</dbReference>
<dbReference type="GO" id="GO:0016779">
    <property type="term" value="F:nucleotidyltransferase activity"/>
    <property type="evidence" value="ECO:0007669"/>
    <property type="project" value="UniProtKB-KW"/>
</dbReference>
<feature type="region of interest" description="Disordered" evidence="5">
    <location>
        <begin position="699"/>
        <end position="721"/>
    </location>
</feature>
<dbReference type="PANTHER" id="PTHR21328">
    <property type="entry name" value="POLY ADP-RIBOSE POLYMERASE FAMILY, MEMBER PARP"/>
    <property type="match status" value="1"/>
</dbReference>
<keyword evidence="4" id="KW-0520">NAD</keyword>
<protein>
    <recommendedName>
        <fullName evidence="6">PARP catalytic domain-containing protein</fullName>
    </recommendedName>
</protein>
<dbReference type="OrthoDB" id="109543at2759"/>
<reference evidence="7 8" key="1">
    <citation type="submission" date="2009-08" db="EMBL/GenBank/DDBJ databases">
        <title>The Genome Sequence of Spizellomyces punctatus strain DAOM BR117.</title>
        <authorList>
            <consortium name="The Broad Institute Genome Sequencing Platform"/>
            <person name="Russ C."/>
            <person name="Cuomo C."/>
            <person name="Shea T."/>
            <person name="Young S.K."/>
            <person name="Zeng Q."/>
            <person name="Koehrsen M."/>
            <person name="Haas B."/>
            <person name="Borodovsky M."/>
            <person name="Guigo R."/>
            <person name="Alvarado L."/>
            <person name="Berlin A."/>
            <person name="Bochicchio J."/>
            <person name="Borenstein D."/>
            <person name="Chapman S."/>
            <person name="Chen Z."/>
            <person name="Engels R."/>
            <person name="Freedman E."/>
            <person name="Gellesch M."/>
            <person name="Goldberg J."/>
            <person name="Griggs A."/>
            <person name="Gujja S."/>
            <person name="Heiman D."/>
            <person name="Hepburn T."/>
            <person name="Howarth C."/>
            <person name="Jen D."/>
            <person name="Larson L."/>
            <person name="Lewis B."/>
            <person name="Mehta T."/>
            <person name="Park D."/>
            <person name="Pearson M."/>
            <person name="Roberts A."/>
            <person name="Saif S."/>
            <person name="Shenoy N."/>
            <person name="Sisk P."/>
            <person name="Stolte C."/>
            <person name="Sykes S."/>
            <person name="Thomson T."/>
            <person name="Walk T."/>
            <person name="White J."/>
            <person name="Yandava C."/>
            <person name="Burger G."/>
            <person name="Gray M.W."/>
            <person name="Holland P.W.H."/>
            <person name="King N."/>
            <person name="Lang F.B.F."/>
            <person name="Roger A.J."/>
            <person name="Ruiz-Trillo I."/>
            <person name="Lander E."/>
            <person name="Nusbaum C."/>
        </authorList>
    </citation>
    <scope>NUCLEOTIDE SEQUENCE [LARGE SCALE GENOMIC DNA]</scope>
    <source>
        <strain evidence="7 8">DAOM BR117</strain>
    </source>
</reference>
<proteinExistence type="predicted"/>
<evidence type="ECO:0000256" key="5">
    <source>
        <dbReference type="SAM" id="MobiDB-lite"/>
    </source>
</evidence>
<keyword evidence="2" id="KW-0808">Transferase</keyword>
<dbReference type="Proteomes" id="UP000053201">
    <property type="component" value="Unassembled WGS sequence"/>
</dbReference>
<dbReference type="GO" id="GO:0003950">
    <property type="term" value="F:NAD+ poly-ADP-ribosyltransferase activity"/>
    <property type="evidence" value="ECO:0007669"/>
    <property type="project" value="InterPro"/>
</dbReference>
<dbReference type="InterPro" id="IPR012317">
    <property type="entry name" value="Poly(ADP-ribose)pol_cat_dom"/>
</dbReference>
<feature type="region of interest" description="Disordered" evidence="5">
    <location>
        <begin position="152"/>
        <end position="177"/>
    </location>
</feature>
<dbReference type="STRING" id="645134.A0A0L0HPR8"/>
<evidence type="ECO:0000256" key="4">
    <source>
        <dbReference type="ARBA" id="ARBA00023027"/>
    </source>
</evidence>
<feature type="compositionally biased region" description="Acidic residues" evidence="5">
    <location>
        <begin position="163"/>
        <end position="177"/>
    </location>
</feature>
<name>A0A0L0HPR8_SPIPD</name>
<evidence type="ECO:0000259" key="6">
    <source>
        <dbReference type="Pfam" id="PF00644"/>
    </source>
</evidence>
<organism evidence="7 8">
    <name type="scientific">Spizellomyces punctatus (strain DAOM BR117)</name>
    <dbReference type="NCBI Taxonomy" id="645134"/>
    <lineage>
        <taxon>Eukaryota</taxon>
        <taxon>Fungi</taxon>
        <taxon>Fungi incertae sedis</taxon>
        <taxon>Chytridiomycota</taxon>
        <taxon>Chytridiomycota incertae sedis</taxon>
        <taxon>Chytridiomycetes</taxon>
        <taxon>Spizellomycetales</taxon>
        <taxon>Spizellomycetaceae</taxon>
        <taxon>Spizellomyces</taxon>
    </lineage>
</organism>
<feature type="domain" description="PARP catalytic" evidence="6">
    <location>
        <begin position="784"/>
        <end position="853"/>
    </location>
</feature>
<dbReference type="eggNOG" id="KOG0897">
    <property type="taxonomic scope" value="Eukaryota"/>
</dbReference>
<gene>
    <name evidence="7" type="ORF">SPPG_00897</name>
</gene>
<keyword evidence="8" id="KW-1185">Reference proteome</keyword>
<dbReference type="AlphaFoldDB" id="A0A0L0HPR8"/>